<keyword evidence="5 7" id="KW-1133">Transmembrane helix</keyword>
<feature type="transmembrane region" description="Helical" evidence="7">
    <location>
        <begin position="111"/>
        <end position="131"/>
    </location>
</feature>
<dbReference type="PRINTS" id="PR00171">
    <property type="entry name" value="SUGRTRNSPORT"/>
</dbReference>
<keyword evidence="4 7" id="KW-0812">Transmembrane</keyword>
<feature type="transmembrane region" description="Helical" evidence="7">
    <location>
        <begin position="29"/>
        <end position="49"/>
    </location>
</feature>
<dbReference type="InterPro" id="IPR020846">
    <property type="entry name" value="MFS_dom"/>
</dbReference>
<evidence type="ECO:0000259" key="8">
    <source>
        <dbReference type="PROSITE" id="PS50850"/>
    </source>
</evidence>
<feature type="transmembrane region" description="Helical" evidence="7">
    <location>
        <begin position="417"/>
        <end position="440"/>
    </location>
</feature>
<dbReference type="SUPFAM" id="SSF103473">
    <property type="entry name" value="MFS general substrate transporter"/>
    <property type="match status" value="1"/>
</dbReference>
<dbReference type="PROSITE" id="PS50850">
    <property type="entry name" value="MFS"/>
    <property type="match status" value="1"/>
</dbReference>
<feature type="transmembrane region" description="Helical" evidence="7">
    <location>
        <begin position="80"/>
        <end position="99"/>
    </location>
</feature>
<feature type="transmembrane region" description="Helical" evidence="7">
    <location>
        <begin position="170"/>
        <end position="188"/>
    </location>
</feature>
<evidence type="ECO:0000313" key="10">
    <source>
        <dbReference type="Proteomes" id="UP000646827"/>
    </source>
</evidence>
<evidence type="ECO:0000313" key="9">
    <source>
        <dbReference type="EMBL" id="KAG2217637.1"/>
    </source>
</evidence>
<dbReference type="PANTHER" id="PTHR23503:SF8">
    <property type="entry name" value="FACILITATED GLUCOSE TRANSPORTER PROTEIN 1"/>
    <property type="match status" value="1"/>
</dbReference>
<dbReference type="EMBL" id="JAEPRB010000283">
    <property type="protein sequence ID" value="KAG2217637.1"/>
    <property type="molecule type" value="Genomic_DNA"/>
</dbReference>
<feature type="transmembrane region" description="Helical" evidence="7">
    <location>
        <begin position="326"/>
        <end position="347"/>
    </location>
</feature>
<dbReference type="PROSITE" id="PS00217">
    <property type="entry name" value="SUGAR_TRANSPORT_2"/>
    <property type="match status" value="1"/>
</dbReference>
<keyword evidence="3" id="KW-0813">Transport</keyword>
<keyword evidence="10" id="KW-1185">Reference proteome</keyword>
<dbReference type="GO" id="GO:0016020">
    <property type="term" value="C:membrane"/>
    <property type="evidence" value="ECO:0007669"/>
    <property type="project" value="UniProtKB-SubCell"/>
</dbReference>
<comment type="subcellular location">
    <subcellularLocation>
        <location evidence="1">Membrane</location>
        <topology evidence="1">Multi-pass membrane protein</topology>
    </subcellularLocation>
</comment>
<protein>
    <recommendedName>
        <fullName evidence="8">Major facilitator superfamily (MFS) profile domain-containing protein</fullName>
    </recommendedName>
</protein>
<evidence type="ECO:0000256" key="5">
    <source>
        <dbReference type="ARBA" id="ARBA00022989"/>
    </source>
</evidence>
<reference evidence="9 10" key="1">
    <citation type="submission" date="2020-12" db="EMBL/GenBank/DDBJ databases">
        <title>Metabolic potential, ecology and presence of endohyphal bacteria is reflected in genomic diversity of Mucoromycotina.</title>
        <authorList>
            <person name="Muszewska A."/>
            <person name="Okrasinska A."/>
            <person name="Steczkiewicz K."/>
            <person name="Drgas O."/>
            <person name="Orlowska M."/>
            <person name="Perlinska-Lenart U."/>
            <person name="Aleksandrzak-Piekarczyk T."/>
            <person name="Szatraj K."/>
            <person name="Zielenkiewicz U."/>
            <person name="Pilsyk S."/>
            <person name="Malc E."/>
            <person name="Mieczkowski P."/>
            <person name="Kruszewska J.S."/>
            <person name="Biernat P."/>
            <person name="Pawlowska J."/>
        </authorList>
    </citation>
    <scope>NUCLEOTIDE SEQUENCE [LARGE SCALE GENOMIC DNA]</scope>
    <source>
        <strain evidence="9 10">CBS 142.35</strain>
    </source>
</reference>
<name>A0A8H7RUS1_9FUNG</name>
<evidence type="ECO:0000256" key="3">
    <source>
        <dbReference type="ARBA" id="ARBA00022448"/>
    </source>
</evidence>
<sequence length="505" mass="54935">MGFLKKSANTTTTSPNQPVKSHEINFTKYMFWCAAVVSISGFVTGWHIGAPNMPQYVISRCIYGTESESPLPVCLPMSDVTWGHTVGAFPLGALVGGLATNYLNSLFSRRVNLIIAASWNILGSLLSAVSVSVEMYAVGRAFVGIASGIAGASAAIYVAEISTNRCRGAFGSFFGIFLNIAILIAQLIARYMSFSYVWRFIWAIPAIISVVQIGLIFTVVETPRRLCAVKQHDEARESLLKLRNHGDIEEEFEAIVESRRQEENIKLVSIWDIIRCQSRRLTWNAFIVVVVQMYNQVGGIGPMSVYSVGFLAKVFGGNTELATNVVLAQAGANIIATFIAVVLIGWIGRKGCMLLSLLGMTTGAVFIVIGAVLDEPERLGPLVITGAILFSFTYCLGCAIVPWLIAPELLPLQALPAGAAMGTASNWLFNYLINTLWPLIDNDLGNYSFVLFAGINFGGFVFLLIFMPETTGKDIDRHDSIAEEKEDDEATPVGSIQLVNEKTDL</sequence>
<dbReference type="InterPro" id="IPR005828">
    <property type="entry name" value="MFS_sugar_transport-like"/>
</dbReference>
<evidence type="ECO:0000256" key="7">
    <source>
        <dbReference type="SAM" id="Phobius"/>
    </source>
</evidence>
<dbReference type="Proteomes" id="UP000646827">
    <property type="component" value="Unassembled WGS sequence"/>
</dbReference>
<dbReference type="InterPro" id="IPR036259">
    <property type="entry name" value="MFS_trans_sf"/>
</dbReference>
<evidence type="ECO:0000256" key="4">
    <source>
        <dbReference type="ARBA" id="ARBA00022692"/>
    </source>
</evidence>
<dbReference type="PANTHER" id="PTHR23503">
    <property type="entry name" value="SOLUTE CARRIER FAMILY 2"/>
    <property type="match status" value="1"/>
</dbReference>
<dbReference type="AlphaFoldDB" id="A0A8H7RUS1"/>
<dbReference type="InterPro" id="IPR005829">
    <property type="entry name" value="Sugar_transporter_CS"/>
</dbReference>
<keyword evidence="6 7" id="KW-0472">Membrane</keyword>
<feature type="transmembrane region" description="Helical" evidence="7">
    <location>
        <begin position="200"/>
        <end position="220"/>
    </location>
</feature>
<dbReference type="GO" id="GO:0015149">
    <property type="term" value="F:hexose transmembrane transporter activity"/>
    <property type="evidence" value="ECO:0007669"/>
    <property type="project" value="TreeGrafter"/>
</dbReference>
<organism evidence="9 10">
    <name type="scientific">Circinella minor</name>
    <dbReference type="NCBI Taxonomy" id="1195481"/>
    <lineage>
        <taxon>Eukaryota</taxon>
        <taxon>Fungi</taxon>
        <taxon>Fungi incertae sedis</taxon>
        <taxon>Mucoromycota</taxon>
        <taxon>Mucoromycotina</taxon>
        <taxon>Mucoromycetes</taxon>
        <taxon>Mucorales</taxon>
        <taxon>Lichtheimiaceae</taxon>
        <taxon>Circinella</taxon>
    </lineage>
</organism>
<feature type="transmembrane region" description="Helical" evidence="7">
    <location>
        <begin position="283"/>
        <end position="306"/>
    </location>
</feature>
<evidence type="ECO:0000256" key="6">
    <source>
        <dbReference type="ARBA" id="ARBA00023136"/>
    </source>
</evidence>
<evidence type="ECO:0000256" key="1">
    <source>
        <dbReference type="ARBA" id="ARBA00004141"/>
    </source>
</evidence>
<comment type="similarity">
    <text evidence="2">Belongs to the major facilitator superfamily. Sugar transporter (TC 2.A.1.1) family.</text>
</comment>
<evidence type="ECO:0000256" key="2">
    <source>
        <dbReference type="ARBA" id="ARBA00010992"/>
    </source>
</evidence>
<dbReference type="Pfam" id="PF00083">
    <property type="entry name" value="Sugar_tr"/>
    <property type="match status" value="1"/>
</dbReference>
<feature type="transmembrane region" description="Helical" evidence="7">
    <location>
        <begin position="137"/>
        <end position="158"/>
    </location>
</feature>
<dbReference type="InterPro" id="IPR045263">
    <property type="entry name" value="GLUT"/>
</dbReference>
<proteinExistence type="inferred from homology"/>
<comment type="caution">
    <text evidence="9">The sequence shown here is derived from an EMBL/GenBank/DDBJ whole genome shotgun (WGS) entry which is preliminary data.</text>
</comment>
<feature type="domain" description="Major facilitator superfamily (MFS) profile" evidence="8">
    <location>
        <begin position="33"/>
        <end position="471"/>
    </location>
</feature>
<dbReference type="InterPro" id="IPR003663">
    <property type="entry name" value="Sugar/inositol_transpt"/>
</dbReference>
<dbReference type="OrthoDB" id="6612291at2759"/>
<gene>
    <name evidence="9" type="ORF">INT45_004213</name>
</gene>
<feature type="transmembrane region" description="Helical" evidence="7">
    <location>
        <begin position="354"/>
        <end position="373"/>
    </location>
</feature>
<feature type="transmembrane region" description="Helical" evidence="7">
    <location>
        <begin position="379"/>
        <end position="405"/>
    </location>
</feature>
<dbReference type="Gene3D" id="1.20.1250.20">
    <property type="entry name" value="MFS general substrate transporter like domains"/>
    <property type="match status" value="1"/>
</dbReference>
<feature type="transmembrane region" description="Helical" evidence="7">
    <location>
        <begin position="446"/>
        <end position="467"/>
    </location>
</feature>
<accession>A0A8H7RUS1</accession>